<dbReference type="InterPro" id="IPR003593">
    <property type="entry name" value="AAA+_ATPase"/>
</dbReference>
<keyword evidence="3" id="KW-0347">Helicase</keyword>
<dbReference type="SUPFAM" id="SSF81296">
    <property type="entry name" value="E set domains"/>
    <property type="match status" value="1"/>
</dbReference>
<dbReference type="Pfam" id="PF02889">
    <property type="entry name" value="Sec63"/>
    <property type="match status" value="1"/>
</dbReference>
<evidence type="ECO:0000313" key="7">
    <source>
        <dbReference type="EMBL" id="VDD75556.1"/>
    </source>
</evidence>
<dbReference type="Pfam" id="PF00271">
    <property type="entry name" value="Helicase_C"/>
    <property type="match status" value="1"/>
</dbReference>
<dbReference type="CDD" id="cd18795">
    <property type="entry name" value="SF2_C_Ski2"/>
    <property type="match status" value="1"/>
</dbReference>
<evidence type="ECO:0000256" key="3">
    <source>
        <dbReference type="ARBA" id="ARBA00022806"/>
    </source>
</evidence>
<dbReference type="Gene3D" id="3.40.50.300">
    <property type="entry name" value="P-loop containing nucleotide triphosphate hydrolases"/>
    <property type="match status" value="4"/>
</dbReference>
<evidence type="ECO:0008006" key="9">
    <source>
        <dbReference type="Google" id="ProtNLM"/>
    </source>
</evidence>
<dbReference type="PROSITE" id="PS51194">
    <property type="entry name" value="HELICASE_CTER"/>
    <property type="match status" value="1"/>
</dbReference>
<protein>
    <recommendedName>
        <fullName evidence="9">Activating signal cointegrator 1 complex subunit 3</fullName>
    </recommendedName>
</protein>
<dbReference type="SMART" id="SM00490">
    <property type="entry name" value="HELICc"/>
    <property type="match status" value="1"/>
</dbReference>
<evidence type="ECO:0000313" key="8">
    <source>
        <dbReference type="Proteomes" id="UP000267029"/>
    </source>
</evidence>
<dbReference type="InterPro" id="IPR036388">
    <property type="entry name" value="WH-like_DNA-bd_sf"/>
</dbReference>
<dbReference type="FunFam" id="3.40.50.300:FF:000102">
    <property type="entry name" value="RNA helicase, activating signal cointegrator 1"/>
    <property type="match status" value="1"/>
</dbReference>
<name>A0A0R3U4I2_MESCO</name>
<dbReference type="InterPro" id="IPR036390">
    <property type="entry name" value="WH_DNA-bd_sf"/>
</dbReference>
<dbReference type="Gene3D" id="1.10.3380.10">
    <property type="entry name" value="Sec63 N-terminal domain-like domain"/>
    <property type="match status" value="1"/>
</dbReference>
<dbReference type="PROSITE" id="PS51192">
    <property type="entry name" value="HELICASE_ATP_BIND_1"/>
    <property type="match status" value="2"/>
</dbReference>
<dbReference type="PANTHER" id="PTHR47961">
    <property type="entry name" value="DNA POLYMERASE THETA, PUTATIVE (AFU_ORTHOLOGUE AFUA_1G05260)-RELATED"/>
    <property type="match status" value="1"/>
</dbReference>
<dbReference type="InterPro" id="IPR014001">
    <property type="entry name" value="Helicase_ATP-bd"/>
</dbReference>
<dbReference type="GO" id="GO:0004386">
    <property type="term" value="F:helicase activity"/>
    <property type="evidence" value="ECO:0007669"/>
    <property type="project" value="UniProtKB-KW"/>
</dbReference>
<dbReference type="PANTHER" id="PTHR47961:SF13">
    <property type="entry name" value="ACTIVATING SIGNAL COINTEGRATOR 1 COMPLEX SUBUNIT 3"/>
    <property type="match status" value="1"/>
</dbReference>
<dbReference type="SMART" id="SM00973">
    <property type="entry name" value="Sec63"/>
    <property type="match status" value="1"/>
</dbReference>
<dbReference type="InterPro" id="IPR001650">
    <property type="entry name" value="Helicase_C-like"/>
</dbReference>
<gene>
    <name evidence="7" type="ORF">MCOS_LOCUS1559</name>
</gene>
<evidence type="ECO:0000256" key="2">
    <source>
        <dbReference type="ARBA" id="ARBA00022801"/>
    </source>
</evidence>
<dbReference type="Pfam" id="PF23445">
    <property type="entry name" value="WHD_SNRNP200"/>
    <property type="match status" value="1"/>
</dbReference>
<dbReference type="InterPro" id="IPR035892">
    <property type="entry name" value="C2_domain_sf"/>
</dbReference>
<dbReference type="OrthoDB" id="5575at2759"/>
<reference evidence="7 8" key="1">
    <citation type="submission" date="2018-10" db="EMBL/GenBank/DDBJ databases">
        <authorList>
            <consortium name="Pathogen Informatics"/>
        </authorList>
    </citation>
    <scope>NUCLEOTIDE SEQUENCE [LARGE SCALE GENOMIC DNA]</scope>
</reference>
<sequence length="1701" mass="190178">MDNFTADLRVLTKASLTSSSLSQQLPVDESASSAAKIDLRIEILALTAFDQSSLHDQKSEINSAIKNFFGSCRRFPNFREDFTPLVFFGGLGQLTFDSLEAKTSVKAFRYLPHVQERLSLIFDILGLDEASIDQLGNLLHDLRHLISLLVTTSRVDREALLALIHRAWLEVAGLKSVPSTDESKYNFRKSGLSGFVDDEVVALIDLFSVGMTEFVEANGTSSVPTQNGVQLDSLSVVMRRQMEASIKECQSAKTASIEPESAFDFSKLESYLQPVCTSLNLEVDRVIEMVFTVLKSDRQDETIQGEVHFIDMPNGSRFSGFGNSDDSKCDLVSQLINDPGALVEQRQRDLDSAACIARSAAYQAYVSVNSTNRRQGAERYPFVFDAMAELMAERPFTERSKARKMVLPSDAKQKHTDQWDSYDFPVPLTDRSELEALKKTLPREGRLVEISTLDRVGQLAFKGIQRLNLVQSIVFEAAYNSAENLLISAPTGAGKTNTALLAILHLIRQNINPETGVLDTNKFKIVYMAPMKALAAEMTATFGQRLAPLGLRVKECTGDMQLSTQEILETQMLVTTPEKWDVISRKGLGDASLVQALKLLIIDEIHLLHEDRGAVIEALVARTLRQVEVSQSVIRIVGLSATLPNYVDVAAFLRVNPQRGLFYFDARFRPVPLGMSFVGVKSPAGMPNSRHAQQMSMNEACYQRVIEQLRRNEQVMVFVHARGETLRTARWLLDTASQRGDLVHFEAPQLSNSAELKRRIARASDGALREIAPRGVACHHAGMLRPDRSLVERLFAEGAVRVLVCTATLAWGVNLPAHAVIIKGTCIYDPDRSDYVDLDILDVLQIFGRAGRPQFDKFGLATIITTHDKLDHYVRLITNQVPIESKFLRNLNDHLNAEIALGTVSNLNDAVTWLTYTYLFVRLTRSPMHYGITPPMLENDPDLTHFLTSAVRDAAKDLDDAKMVRFEQSTGLLASTDRGRTASLYYINYATASLVREELRPVMLVQDLISLVARANEFAQMKVRDDEEAELVSLRDESCRVAVKNPGTVEGTLTVKVNVLLQAHISRSRPVTHSLVSDMYYVQQNAGRLARYIFEIALRRNWATCASAAHRLSKMIEHRLWFSDTPLWQFIDSATDNCHLLERVDELKLTCERIRDLTLDELNGILRYQGLRGAEFVSRLASYLPVISLDVETQPVTRNILRITVRLTPNFTWVDRHHGAASPLLFWVWVEDPDESCIYHSEVFALSKKMVSRRSRASPTCIFPMDSSKSGCVFFEVVNAKKENAAELIFTIPLHEPIPSQYLVRCMSDRFLGSEFVAPIPLRSLRLPHADPPHTGRHFLSSVLLSVTVFTQNALVDCKLIKPLALAADLLTLDPLPVGVLKNSRYEAIYPFTHFNPIQTQVFHTLYHQDVNVLLGAPTGSGKTAAAEFAIFRVFNTAPNKKCVYIAPLKALVRERVDDWNVRIWQKLGKRVVELTGDVSPDAGLLRSADLIVTTPEKWDGVSRSWRQRAYVQQIALIVIDEIHMVGEERGPILEVIVSRANFIANQLNTHIRIVGLSTALANAVDMAAWLRVPLSPLDVAAIGRGGGRGLFNFRPSVRPVPLEVHIQGFPGRHYCPRMALMNKPIFQGKCLVSIQSHSASKPVLVFVASRRQTRRTAFDLISFASSDFDPHKWLHMDVKEMEALAATMSDANLQVTLPYG</sequence>
<dbReference type="FunFam" id="1.10.10.10:FF:000024">
    <property type="entry name" value="U5 small nuclear ribonucleoprotein helicase"/>
    <property type="match status" value="1"/>
</dbReference>
<dbReference type="GO" id="GO:0003676">
    <property type="term" value="F:nucleic acid binding"/>
    <property type="evidence" value="ECO:0007669"/>
    <property type="project" value="InterPro"/>
</dbReference>
<dbReference type="InterPro" id="IPR014756">
    <property type="entry name" value="Ig_E-set"/>
</dbReference>
<dbReference type="SMART" id="SM00382">
    <property type="entry name" value="AAA"/>
    <property type="match status" value="2"/>
</dbReference>
<dbReference type="Gene3D" id="1.10.10.10">
    <property type="entry name" value="Winged helix-like DNA-binding domain superfamily/Winged helix DNA-binding domain"/>
    <property type="match status" value="1"/>
</dbReference>
<dbReference type="SUPFAM" id="SSF52540">
    <property type="entry name" value="P-loop containing nucleoside triphosphate hydrolases"/>
    <property type="match status" value="3"/>
</dbReference>
<dbReference type="EMBL" id="UXSR01000201">
    <property type="protein sequence ID" value="VDD75556.1"/>
    <property type="molecule type" value="Genomic_DNA"/>
</dbReference>
<feature type="non-terminal residue" evidence="7">
    <location>
        <position position="1701"/>
    </location>
</feature>
<dbReference type="Pfam" id="PF00270">
    <property type="entry name" value="DEAD"/>
    <property type="match status" value="2"/>
</dbReference>
<keyword evidence="2" id="KW-0378">Hydrolase</keyword>
<dbReference type="InterPro" id="IPR057842">
    <property type="entry name" value="WH_MER3"/>
</dbReference>
<proteinExistence type="predicted"/>
<dbReference type="STRING" id="53468.A0A0R3U4I2"/>
<dbReference type="InterPro" id="IPR027417">
    <property type="entry name" value="P-loop_NTPase"/>
</dbReference>
<dbReference type="InterPro" id="IPR004179">
    <property type="entry name" value="Sec63-dom"/>
</dbReference>
<evidence type="ECO:0000259" key="6">
    <source>
        <dbReference type="PROSITE" id="PS51194"/>
    </source>
</evidence>
<dbReference type="InterPro" id="IPR011545">
    <property type="entry name" value="DEAD/DEAH_box_helicase_dom"/>
</dbReference>
<dbReference type="SUPFAM" id="SSF46785">
    <property type="entry name" value="Winged helix' DNA-binding domain"/>
    <property type="match status" value="1"/>
</dbReference>
<keyword evidence="8" id="KW-1185">Reference proteome</keyword>
<dbReference type="FunFam" id="3.40.50.300:FF:000198">
    <property type="entry name" value="Activating signal cointegrator 1 complex subunit"/>
    <property type="match status" value="1"/>
</dbReference>
<feature type="domain" description="Helicase C-terminal" evidence="6">
    <location>
        <begin position="701"/>
        <end position="911"/>
    </location>
</feature>
<dbReference type="Proteomes" id="UP000267029">
    <property type="component" value="Unassembled WGS sequence"/>
</dbReference>
<dbReference type="SMART" id="SM00487">
    <property type="entry name" value="DEXDc"/>
    <property type="match status" value="2"/>
</dbReference>
<dbReference type="InterPro" id="IPR050474">
    <property type="entry name" value="Hel308_SKI2-like"/>
</dbReference>
<dbReference type="SUPFAM" id="SSF158702">
    <property type="entry name" value="Sec63 N-terminal domain-like"/>
    <property type="match status" value="1"/>
</dbReference>
<dbReference type="FunFam" id="3.40.50.300:FF:000062">
    <property type="entry name" value="U5 small nuclear ribonucleoprotein helicase"/>
    <property type="match status" value="1"/>
</dbReference>
<evidence type="ECO:0000256" key="4">
    <source>
        <dbReference type="ARBA" id="ARBA00022840"/>
    </source>
</evidence>
<dbReference type="GO" id="GO:0016787">
    <property type="term" value="F:hydrolase activity"/>
    <property type="evidence" value="ECO:0007669"/>
    <property type="project" value="UniProtKB-KW"/>
</dbReference>
<keyword evidence="1" id="KW-0547">Nucleotide-binding</keyword>
<accession>A0A0R3U4I2</accession>
<evidence type="ECO:0000256" key="1">
    <source>
        <dbReference type="ARBA" id="ARBA00022741"/>
    </source>
</evidence>
<keyword evidence="4" id="KW-0067">ATP-binding</keyword>
<organism evidence="7 8">
    <name type="scientific">Mesocestoides corti</name>
    <name type="common">Flatworm</name>
    <dbReference type="NCBI Taxonomy" id="53468"/>
    <lineage>
        <taxon>Eukaryota</taxon>
        <taxon>Metazoa</taxon>
        <taxon>Spiralia</taxon>
        <taxon>Lophotrochozoa</taxon>
        <taxon>Platyhelminthes</taxon>
        <taxon>Cestoda</taxon>
        <taxon>Eucestoda</taxon>
        <taxon>Cyclophyllidea</taxon>
        <taxon>Mesocestoididae</taxon>
        <taxon>Mesocestoides</taxon>
    </lineage>
</organism>
<dbReference type="GO" id="GO:0005524">
    <property type="term" value="F:ATP binding"/>
    <property type="evidence" value="ECO:0007669"/>
    <property type="project" value="UniProtKB-KW"/>
</dbReference>
<evidence type="ECO:0000259" key="5">
    <source>
        <dbReference type="PROSITE" id="PS51192"/>
    </source>
</evidence>
<feature type="domain" description="Helicase ATP-binding" evidence="5">
    <location>
        <begin position="1404"/>
        <end position="1579"/>
    </location>
</feature>
<dbReference type="Gene3D" id="2.60.40.150">
    <property type="entry name" value="C2 domain"/>
    <property type="match status" value="1"/>
</dbReference>
<feature type="domain" description="Helicase ATP-binding" evidence="5">
    <location>
        <begin position="476"/>
        <end position="661"/>
    </location>
</feature>